<sequence>MIKVSSAPEAGRLPRITPFRGHIHRFGRAHAPRRRRAPLARSTQPPPPPRFRGTLGLNMFKRRSRVVTASF</sequence>
<proteinExistence type="predicted"/>
<gene>
    <name evidence="2" type="ORF">GCM10023329_57920</name>
</gene>
<accession>A0ABP9BNC7</accession>
<organism evidence="2 3">
    <name type="scientific">Streptomyces sanyensis</name>
    <dbReference type="NCBI Taxonomy" id="568869"/>
    <lineage>
        <taxon>Bacteria</taxon>
        <taxon>Bacillati</taxon>
        <taxon>Actinomycetota</taxon>
        <taxon>Actinomycetes</taxon>
        <taxon>Kitasatosporales</taxon>
        <taxon>Streptomycetaceae</taxon>
        <taxon>Streptomyces</taxon>
    </lineage>
</organism>
<evidence type="ECO:0000313" key="3">
    <source>
        <dbReference type="Proteomes" id="UP001501147"/>
    </source>
</evidence>
<dbReference type="Proteomes" id="UP001501147">
    <property type="component" value="Unassembled WGS sequence"/>
</dbReference>
<protein>
    <submittedName>
        <fullName evidence="2">Uncharacterized protein</fullName>
    </submittedName>
</protein>
<name>A0ABP9BNC7_9ACTN</name>
<evidence type="ECO:0000256" key="1">
    <source>
        <dbReference type="SAM" id="MobiDB-lite"/>
    </source>
</evidence>
<reference evidence="3" key="1">
    <citation type="journal article" date="2019" name="Int. J. Syst. Evol. Microbiol.">
        <title>The Global Catalogue of Microorganisms (GCM) 10K type strain sequencing project: providing services to taxonomists for standard genome sequencing and annotation.</title>
        <authorList>
            <consortium name="The Broad Institute Genomics Platform"/>
            <consortium name="The Broad Institute Genome Sequencing Center for Infectious Disease"/>
            <person name="Wu L."/>
            <person name="Ma J."/>
        </authorList>
    </citation>
    <scope>NUCLEOTIDE SEQUENCE [LARGE SCALE GENOMIC DNA]</scope>
    <source>
        <strain evidence="3">JCM 18324</strain>
    </source>
</reference>
<dbReference type="EMBL" id="BAABJV010000032">
    <property type="protein sequence ID" value="GAA4797310.1"/>
    <property type="molecule type" value="Genomic_DNA"/>
</dbReference>
<feature type="region of interest" description="Disordered" evidence="1">
    <location>
        <begin position="25"/>
        <end position="55"/>
    </location>
</feature>
<comment type="caution">
    <text evidence="2">The sequence shown here is derived from an EMBL/GenBank/DDBJ whole genome shotgun (WGS) entry which is preliminary data.</text>
</comment>
<keyword evidence="3" id="KW-1185">Reference proteome</keyword>
<feature type="compositionally biased region" description="Basic residues" evidence="1">
    <location>
        <begin position="25"/>
        <end position="38"/>
    </location>
</feature>
<evidence type="ECO:0000313" key="2">
    <source>
        <dbReference type="EMBL" id="GAA4797310.1"/>
    </source>
</evidence>